<dbReference type="Pfam" id="PF02244">
    <property type="entry name" value="Propep_M14"/>
    <property type="match status" value="1"/>
</dbReference>
<keyword evidence="3 13" id="KW-0121">Carboxypeptidase</keyword>
<evidence type="ECO:0000256" key="6">
    <source>
        <dbReference type="ARBA" id="ARBA00022729"/>
    </source>
</evidence>
<keyword evidence="6" id="KW-0732">Signal</keyword>
<dbReference type="Proteomes" id="UP000036403">
    <property type="component" value="Unassembled WGS sequence"/>
</dbReference>
<dbReference type="PROSITE" id="PS00132">
    <property type="entry name" value="CARBOXYPEPT_ZN_1"/>
    <property type="match status" value="1"/>
</dbReference>
<feature type="domain" description="Peptidase M14" evidence="12">
    <location>
        <begin position="96"/>
        <end position="227"/>
    </location>
</feature>
<dbReference type="GO" id="GO:0008270">
    <property type="term" value="F:zinc ion binding"/>
    <property type="evidence" value="ECO:0007669"/>
    <property type="project" value="InterPro"/>
</dbReference>
<sequence length="227" mass="26383">MDSAQSVFPNTENHIADLRDLRDAEPENIKFWSFPNLNRTSDIIIAPDLVADVKDYLRDNKIDFKVLISDIQKAISYQNPKMSKEQREDLVTTQGHSMTWKRYHRYGEYLAFRYPKILELITIGHSYEGQPIKMAKVSTGLNKDGERKPAIWIDAGMHGREWIGSAVATYILSQLVERNSTYSKLLDNSDWMILPVVNPDGYEYSHIGDRFWRKTRSNHVESQEDSR</sequence>
<evidence type="ECO:0000256" key="8">
    <source>
        <dbReference type="ARBA" id="ARBA00022833"/>
    </source>
</evidence>
<keyword evidence="7" id="KW-0378">Hydrolase</keyword>
<dbReference type="PANTHER" id="PTHR11705">
    <property type="entry name" value="PROTEASE FAMILY M14 CARBOXYPEPTIDASE A,B"/>
    <property type="match status" value="1"/>
</dbReference>
<comment type="cofactor">
    <cofactor evidence="1">
        <name>Zn(2+)</name>
        <dbReference type="ChEBI" id="CHEBI:29105"/>
    </cofactor>
</comment>
<protein>
    <submittedName>
        <fullName evidence="13">Carboxypeptidase b-like protein</fullName>
    </submittedName>
</protein>
<dbReference type="InterPro" id="IPR003146">
    <property type="entry name" value="M14A_act_pep"/>
</dbReference>
<evidence type="ECO:0000256" key="9">
    <source>
        <dbReference type="ARBA" id="ARBA00023049"/>
    </source>
</evidence>
<dbReference type="Pfam" id="PF00246">
    <property type="entry name" value="Peptidase_M14"/>
    <property type="match status" value="1"/>
</dbReference>
<dbReference type="OrthoDB" id="3626597at2759"/>
<dbReference type="InterPro" id="IPR000834">
    <property type="entry name" value="Peptidase_M14"/>
</dbReference>
<dbReference type="GO" id="GO:0004181">
    <property type="term" value="F:metallocarboxypeptidase activity"/>
    <property type="evidence" value="ECO:0007669"/>
    <property type="project" value="InterPro"/>
</dbReference>
<evidence type="ECO:0000256" key="3">
    <source>
        <dbReference type="ARBA" id="ARBA00022645"/>
    </source>
</evidence>
<evidence type="ECO:0000256" key="1">
    <source>
        <dbReference type="ARBA" id="ARBA00001947"/>
    </source>
</evidence>
<evidence type="ECO:0000256" key="2">
    <source>
        <dbReference type="ARBA" id="ARBA00005988"/>
    </source>
</evidence>
<dbReference type="PANTHER" id="PTHR11705:SF89">
    <property type="entry name" value="PEPTIDASE M14 CARBOXYPEPTIDASE A DOMAIN-CONTAINING PROTEIN"/>
    <property type="match status" value="1"/>
</dbReference>
<dbReference type="SUPFAM" id="SSF54897">
    <property type="entry name" value="Protease propeptides/inhibitors"/>
    <property type="match status" value="1"/>
</dbReference>
<comment type="caution">
    <text evidence="11">Lacks conserved residue(s) required for the propagation of feature annotation.</text>
</comment>
<comment type="caution">
    <text evidence="13">The sequence shown here is derived from an EMBL/GenBank/DDBJ whole genome shotgun (WGS) entry which is preliminary data.</text>
</comment>
<evidence type="ECO:0000259" key="12">
    <source>
        <dbReference type="PROSITE" id="PS52035"/>
    </source>
</evidence>
<dbReference type="SMART" id="SM00631">
    <property type="entry name" value="Zn_pept"/>
    <property type="match status" value="1"/>
</dbReference>
<dbReference type="GO" id="GO:0005615">
    <property type="term" value="C:extracellular space"/>
    <property type="evidence" value="ECO:0007669"/>
    <property type="project" value="TreeGrafter"/>
</dbReference>
<organism evidence="13 14">
    <name type="scientific">Lasius niger</name>
    <name type="common">Black garden ant</name>
    <dbReference type="NCBI Taxonomy" id="67767"/>
    <lineage>
        <taxon>Eukaryota</taxon>
        <taxon>Metazoa</taxon>
        <taxon>Ecdysozoa</taxon>
        <taxon>Arthropoda</taxon>
        <taxon>Hexapoda</taxon>
        <taxon>Insecta</taxon>
        <taxon>Pterygota</taxon>
        <taxon>Neoptera</taxon>
        <taxon>Endopterygota</taxon>
        <taxon>Hymenoptera</taxon>
        <taxon>Apocrita</taxon>
        <taxon>Aculeata</taxon>
        <taxon>Formicoidea</taxon>
        <taxon>Formicidae</taxon>
        <taxon>Formicinae</taxon>
        <taxon>Lasius</taxon>
        <taxon>Lasius</taxon>
    </lineage>
</organism>
<evidence type="ECO:0000256" key="7">
    <source>
        <dbReference type="ARBA" id="ARBA00022801"/>
    </source>
</evidence>
<dbReference type="FunFam" id="3.40.630.10:FF:000084">
    <property type="entry name" value="Carboxypeptidase B2"/>
    <property type="match status" value="1"/>
</dbReference>
<keyword evidence="14" id="KW-1185">Reference proteome</keyword>
<keyword evidence="5" id="KW-0479">Metal-binding</keyword>
<keyword evidence="9" id="KW-0482">Metalloprotease</keyword>
<evidence type="ECO:0000313" key="14">
    <source>
        <dbReference type="Proteomes" id="UP000036403"/>
    </source>
</evidence>
<name>A0A0J7KKR0_LASNI</name>
<evidence type="ECO:0000256" key="10">
    <source>
        <dbReference type="ARBA" id="ARBA00023157"/>
    </source>
</evidence>
<dbReference type="EMBL" id="LBMM01006167">
    <property type="protein sequence ID" value="KMQ90867.1"/>
    <property type="molecule type" value="Genomic_DNA"/>
</dbReference>
<gene>
    <name evidence="13" type="ORF">RF55_9330</name>
</gene>
<evidence type="ECO:0000256" key="4">
    <source>
        <dbReference type="ARBA" id="ARBA00022670"/>
    </source>
</evidence>
<evidence type="ECO:0000256" key="11">
    <source>
        <dbReference type="PROSITE-ProRule" id="PRU01379"/>
    </source>
</evidence>
<evidence type="ECO:0000313" key="13">
    <source>
        <dbReference type="EMBL" id="KMQ90867.1"/>
    </source>
</evidence>
<dbReference type="GO" id="GO:0006508">
    <property type="term" value="P:proteolysis"/>
    <property type="evidence" value="ECO:0007669"/>
    <property type="project" value="UniProtKB-KW"/>
</dbReference>
<accession>A0A0J7KKR0</accession>
<dbReference type="PaxDb" id="67767-A0A0J7KKR0"/>
<keyword evidence="8" id="KW-0862">Zinc</keyword>
<reference evidence="13 14" key="1">
    <citation type="submission" date="2015-04" db="EMBL/GenBank/DDBJ databases">
        <title>Lasius niger genome sequencing.</title>
        <authorList>
            <person name="Konorov E.A."/>
            <person name="Nikitin M.A."/>
            <person name="Kirill M.V."/>
            <person name="Chang P."/>
        </authorList>
    </citation>
    <scope>NUCLEOTIDE SEQUENCE [LARGE SCALE GENOMIC DNA]</scope>
    <source>
        <tissue evidence="13">Whole</tissue>
    </source>
</reference>
<dbReference type="PROSITE" id="PS52035">
    <property type="entry name" value="PEPTIDASE_M14"/>
    <property type="match status" value="1"/>
</dbReference>
<dbReference type="InterPro" id="IPR036990">
    <property type="entry name" value="M14A-like_propep"/>
</dbReference>
<keyword evidence="4" id="KW-0645">Protease</keyword>
<dbReference type="Gene3D" id="3.30.70.340">
    <property type="entry name" value="Metallocarboxypeptidase-like"/>
    <property type="match status" value="1"/>
</dbReference>
<dbReference type="InterPro" id="IPR057246">
    <property type="entry name" value="CARBOXYPEPT_ZN_1"/>
</dbReference>
<proteinExistence type="inferred from homology"/>
<dbReference type="Gene3D" id="3.40.630.10">
    <property type="entry name" value="Zn peptidases"/>
    <property type="match status" value="1"/>
</dbReference>
<keyword evidence="10" id="KW-1015">Disulfide bond</keyword>
<comment type="similarity">
    <text evidence="2 11">Belongs to the peptidase M14 family.</text>
</comment>
<dbReference type="AlphaFoldDB" id="A0A0J7KKR0"/>
<dbReference type="PRINTS" id="PR00765">
    <property type="entry name" value="CRBOXYPTASEA"/>
</dbReference>
<evidence type="ECO:0000256" key="5">
    <source>
        <dbReference type="ARBA" id="ARBA00022723"/>
    </source>
</evidence>
<dbReference type="SUPFAM" id="SSF53187">
    <property type="entry name" value="Zn-dependent exopeptidases"/>
    <property type="match status" value="1"/>
</dbReference>